<dbReference type="EMBL" id="HBNR01028614">
    <property type="protein sequence ID" value="CAE4581742.1"/>
    <property type="molecule type" value="Transcribed_RNA"/>
</dbReference>
<dbReference type="InterPro" id="IPR029044">
    <property type="entry name" value="Nucleotide-diphossugar_trans"/>
</dbReference>
<evidence type="ECO:0000256" key="2">
    <source>
        <dbReference type="ARBA" id="ARBA00022676"/>
    </source>
</evidence>
<sequence>MQNFYGQTGPLNCPHSALNAPGSPGAVGLPLPGQDAEVFWQQVFSHVSFGASAVTQGDFVGARGTLADALFTITDGLASDPAAGFACSLGVASAYRVLALAFSADGGLARGTWAFRRAQQIALRFQHLAMVWITHAWEKFARREEPGGSGMAHYDTAYIDGSAWPISLQEINSEMTAVQNAIAEDGRPAGHQPRWADVPHDFRDSRLKFGIVSLCAYPPDHVLPRYATSNHQIYADRHGYRYRVGRERLDPKRPPAWGKIKMMYDVLEDRSVDWWLWFDCDTYFMNMTVTMDSLLYKYGRARSSTSKRSRSKDALGQALKDGLDPDMHMLVAEDHAMLNTGAFFLRASDWSREFLQRVWGPVDSVWIDHPWWENAAILWNFLKDNSQKFRAGDTAALSGEAGSGSADDMQDIYPPEVRLAPQSEFNSYHPATSHFLHDTWEAGKFAIAFNGVLSNTSPEVIKVLYGNYYELACRMNEVQDKCVQVEKALPWLGEA</sequence>
<evidence type="ECO:0000313" key="4">
    <source>
        <dbReference type="EMBL" id="CAE4581742.1"/>
    </source>
</evidence>
<protein>
    <submittedName>
        <fullName evidence="4">Uncharacterized protein</fullName>
    </submittedName>
</protein>
<accession>A0A7S4QH46</accession>
<organism evidence="4">
    <name type="scientific">Alexandrium monilatum</name>
    <dbReference type="NCBI Taxonomy" id="311494"/>
    <lineage>
        <taxon>Eukaryota</taxon>
        <taxon>Sar</taxon>
        <taxon>Alveolata</taxon>
        <taxon>Dinophyceae</taxon>
        <taxon>Gonyaulacales</taxon>
        <taxon>Pyrocystaceae</taxon>
        <taxon>Alexandrium</taxon>
    </lineage>
</organism>
<name>A0A7S4QH46_9DINO</name>
<dbReference type="Pfam" id="PF05637">
    <property type="entry name" value="Glyco_transf_34"/>
    <property type="match status" value="1"/>
</dbReference>
<dbReference type="GO" id="GO:0006487">
    <property type="term" value="P:protein N-linked glycosylation"/>
    <property type="evidence" value="ECO:0007669"/>
    <property type="project" value="TreeGrafter"/>
</dbReference>
<gene>
    <name evidence="4" type="ORF">AMON00008_LOCUS19468</name>
</gene>
<dbReference type="AlphaFoldDB" id="A0A7S4QH46"/>
<dbReference type="GO" id="GO:0016757">
    <property type="term" value="F:glycosyltransferase activity"/>
    <property type="evidence" value="ECO:0007669"/>
    <property type="project" value="UniProtKB-KW"/>
</dbReference>
<dbReference type="PANTHER" id="PTHR31306">
    <property type="entry name" value="ALPHA-1,6-MANNOSYLTRANSFERASE MNN11-RELATED"/>
    <property type="match status" value="1"/>
</dbReference>
<proteinExistence type="inferred from homology"/>
<dbReference type="Gene3D" id="3.90.550.10">
    <property type="entry name" value="Spore Coat Polysaccharide Biosynthesis Protein SpsA, Chain A"/>
    <property type="match status" value="1"/>
</dbReference>
<reference evidence="4" key="1">
    <citation type="submission" date="2021-01" db="EMBL/GenBank/DDBJ databases">
        <authorList>
            <person name="Corre E."/>
            <person name="Pelletier E."/>
            <person name="Niang G."/>
            <person name="Scheremetjew M."/>
            <person name="Finn R."/>
            <person name="Kale V."/>
            <person name="Holt S."/>
            <person name="Cochrane G."/>
            <person name="Meng A."/>
            <person name="Brown T."/>
            <person name="Cohen L."/>
        </authorList>
    </citation>
    <scope>NUCLEOTIDE SEQUENCE</scope>
    <source>
        <strain evidence="4">CCMP3105</strain>
    </source>
</reference>
<keyword evidence="2" id="KW-0328">Glycosyltransferase</keyword>
<keyword evidence="3" id="KW-0808">Transferase</keyword>
<dbReference type="InterPro" id="IPR008630">
    <property type="entry name" value="Glyco_trans_34"/>
</dbReference>
<dbReference type="GO" id="GO:0000139">
    <property type="term" value="C:Golgi membrane"/>
    <property type="evidence" value="ECO:0007669"/>
    <property type="project" value="TreeGrafter"/>
</dbReference>
<dbReference type="PANTHER" id="PTHR31306:SF4">
    <property type="entry name" value="ALPHA-1,2-GALACTOSYLTRANSFERASE"/>
    <property type="match status" value="1"/>
</dbReference>
<evidence type="ECO:0000256" key="1">
    <source>
        <dbReference type="ARBA" id="ARBA00005664"/>
    </source>
</evidence>
<evidence type="ECO:0000256" key="3">
    <source>
        <dbReference type="ARBA" id="ARBA00022679"/>
    </source>
</evidence>
<comment type="similarity">
    <text evidence="1">Belongs to the glycosyltransferase 34 family.</text>
</comment>